<keyword evidence="2" id="KW-1185">Reference proteome</keyword>
<sequence>MLSGPRFAPYLAAAAGDADAAIELEWWNLQVASAFVVPLNSGRYHRPLWVPTLNQAFPGVTRRVLHEDFQKILGLRNRIMHHEPIHHRHLQADHDTVYRLLAHLSEEMVHELAARDGVPNLLARRGGVGQQRERDG</sequence>
<protein>
    <recommendedName>
        <fullName evidence="3">Abi-like protein</fullName>
    </recommendedName>
</protein>
<evidence type="ECO:0000313" key="2">
    <source>
        <dbReference type="Proteomes" id="UP001597145"/>
    </source>
</evidence>
<proteinExistence type="predicted"/>
<dbReference type="RefSeq" id="WP_343974398.1">
    <property type="nucleotide sequence ID" value="NZ_BAAAJG010000007.1"/>
</dbReference>
<comment type="caution">
    <text evidence="1">The sequence shown here is derived from an EMBL/GenBank/DDBJ whole genome shotgun (WGS) entry which is preliminary data.</text>
</comment>
<reference evidence="2" key="1">
    <citation type="journal article" date="2019" name="Int. J. Syst. Evol. Microbiol.">
        <title>The Global Catalogue of Microorganisms (GCM) 10K type strain sequencing project: providing services to taxonomists for standard genome sequencing and annotation.</title>
        <authorList>
            <consortium name="The Broad Institute Genomics Platform"/>
            <consortium name="The Broad Institute Genome Sequencing Center for Infectious Disease"/>
            <person name="Wu L."/>
            <person name="Ma J."/>
        </authorList>
    </citation>
    <scope>NUCLEOTIDE SEQUENCE [LARGE SCALE GENOMIC DNA]</scope>
    <source>
        <strain evidence="2">JCM 12165</strain>
    </source>
</reference>
<dbReference type="Proteomes" id="UP001597145">
    <property type="component" value="Unassembled WGS sequence"/>
</dbReference>
<dbReference type="EMBL" id="JBHUCP010000016">
    <property type="protein sequence ID" value="MFD1531898.1"/>
    <property type="molecule type" value="Genomic_DNA"/>
</dbReference>
<organism evidence="1 2">
    <name type="scientific">Pseudonocardia aurantiaca</name>
    <dbReference type="NCBI Taxonomy" id="75290"/>
    <lineage>
        <taxon>Bacteria</taxon>
        <taxon>Bacillati</taxon>
        <taxon>Actinomycetota</taxon>
        <taxon>Actinomycetes</taxon>
        <taxon>Pseudonocardiales</taxon>
        <taxon>Pseudonocardiaceae</taxon>
        <taxon>Pseudonocardia</taxon>
    </lineage>
</organism>
<accession>A0ABW4FNX2</accession>
<evidence type="ECO:0000313" key="1">
    <source>
        <dbReference type="EMBL" id="MFD1531898.1"/>
    </source>
</evidence>
<gene>
    <name evidence="1" type="ORF">ACFSCY_20910</name>
</gene>
<name>A0ABW4FNX2_9PSEU</name>
<evidence type="ECO:0008006" key="3">
    <source>
        <dbReference type="Google" id="ProtNLM"/>
    </source>
</evidence>